<organism evidence="1 2">
    <name type="scientific">Rhodophyticola porphyridii</name>
    <dbReference type="NCBI Taxonomy" id="1852017"/>
    <lineage>
        <taxon>Bacteria</taxon>
        <taxon>Pseudomonadati</taxon>
        <taxon>Pseudomonadota</taxon>
        <taxon>Alphaproteobacteria</taxon>
        <taxon>Rhodobacterales</taxon>
        <taxon>Roseobacteraceae</taxon>
        <taxon>Rhodophyticola</taxon>
    </lineage>
</organism>
<evidence type="ECO:0000313" key="2">
    <source>
        <dbReference type="Proteomes" id="UP000281343"/>
    </source>
</evidence>
<dbReference type="EMBL" id="RCNT01000002">
    <property type="protein sequence ID" value="RMA43374.1"/>
    <property type="molecule type" value="Genomic_DNA"/>
</dbReference>
<gene>
    <name evidence="1" type="ORF">D9R08_06735</name>
</gene>
<comment type="caution">
    <text evidence="1">The sequence shown here is derived from an EMBL/GenBank/DDBJ whole genome shotgun (WGS) entry which is preliminary data.</text>
</comment>
<name>A0A3L9Y3L0_9RHOB</name>
<keyword evidence="2" id="KW-1185">Reference proteome</keyword>
<dbReference type="AlphaFoldDB" id="A0A3L9Y3L0"/>
<evidence type="ECO:0000313" key="1">
    <source>
        <dbReference type="EMBL" id="RMA43374.1"/>
    </source>
</evidence>
<proteinExistence type="predicted"/>
<protein>
    <submittedName>
        <fullName evidence="1">DUF3768 domain-containing protein</fullName>
    </submittedName>
</protein>
<reference evidence="1 2" key="1">
    <citation type="submission" date="2018-10" db="EMBL/GenBank/DDBJ databases">
        <authorList>
            <person name="Jung H.S."/>
            <person name="Jeon C.O."/>
        </authorList>
    </citation>
    <scope>NUCLEOTIDE SEQUENCE [LARGE SCALE GENOMIC DNA]</scope>
    <source>
        <strain evidence="1 2">MA-7-27</strain>
    </source>
</reference>
<sequence length="163" mass="18220">MVPRCRSCGSERVALDAWACWNSAAGLWELEKTFDDAFCHACEDQTKLDWSRPDEAPTETIRTLNDAWRCRGEGQGQLLVTSGVQAKGSAFVVAAVKAMRAFNDFSADNDVYREHDFGAFDLNGEKLFFKIDYYDRSLSVGSDNPANPTETVRVLTLMLASEY</sequence>
<dbReference type="Proteomes" id="UP000281343">
    <property type="component" value="Unassembled WGS sequence"/>
</dbReference>
<dbReference type="InterPro" id="IPR022243">
    <property type="entry name" value="DUF3768"/>
</dbReference>
<dbReference type="OrthoDB" id="1495368at2"/>
<accession>A0A3L9Y3L0</accession>
<dbReference type="Pfam" id="PF12599">
    <property type="entry name" value="DUF3768"/>
    <property type="match status" value="1"/>
</dbReference>